<dbReference type="Proteomes" id="UP001362999">
    <property type="component" value="Unassembled WGS sequence"/>
</dbReference>
<organism evidence="3 4">
    <name type="scientific">Favolaschia claudopus</name>
    <dbReference type="NCBI Taxonomy" id="2862362"/>
    <lineage>
        <taxon>Eukaryota</taxon>
        <taxon>Fungi</taxon>
        <taxon>Dikarya</taxon>
        <taxon>Basidiomycota</taxon>
        <taxon>Agaricomycotina</taxon>
        <taxon>Agaricomycetes</taxon>
        <taxon>Agaricomycetidae</taxon>
        <taxon>Agaricales</taxon>
        <taxon>Marasmiineae</taxon>
        <taxon>Mycenaceae</taxon>
        <taxon>Favolaschia</taxon>
    </lineage>
</organism>
<dbReference type="PANTHER" id="PTHR40465">
    <property type="entry name" value="CHROMOSOME 1, WHOLE GENOME SHOTGUN SEQUENCE"/>
    <property type="match status" value="1"/>
</dbReference>
<proteinExistence type="predicted"/>
<feature type="transmembrane region" description="Helical" evidence="1">
    <location>
        <begin position="97"/>
        <end position="116"/>
    </location>
</feature>
<feature type="transmembrane region" description="Helical" evidence="1">
    <location>
        <begin position="56"/>
        <end position="77"/>
    </location>
</feature>
<keyword evidence="1" id="KW-0812">Transmembrane</keyword>
<keyword evidence="1" id="KW-1133">Transmembrane helix</keyword>
<reference evidence="3 4" key="1">
    <citation type="journal article" date="2024" name="J Genomics">
        <title>Draft genome sequencing and assembly of Favolaschia claudopus CIRM-BRFM 2984 isolated from oak limbs.</title>
        <authorList>
            <person name="Navarro D."/>
            <person name="Drula E."/>
            <person name="Chaduli D."/>
            <person name="Cazenave R."/>
            <person name="Ahrendt S."/>
            <person name="Wang J."/>
            <person name="Lipzen A."/>
            <person name="Daum C."/>
            <person name="Barry K."/>
            <person name="Grigoriev I.V."/>
            <person name="Favel A."/>
            <person name="Rosso M.N."/>
            <person name="Martin F."/>
        </authorList>
    </citation>
    <scope>NUCLEOTIDE SEQUENCE [LARGE SCALE GENOMIC DNA]</scope>
    <source>
        <strain evidence="3 4">CIRM-BRFM 2984</strain>
    </source>
</reference>
<dbReference type="InterPro" id="IPR045339">
    <property type="entry name" value="DUF6534"/>
</dbReference>
<protein>
    <recommendedName>
        <fullName evidence="2">DUF6534 domain-containing protein</fullName>
    </recommendedName>
</protein>
<evidence type="ECO:0000313" key="3">
    <source>
        <dbReference type="EMBL" id="KAK7058196.1"/>
    </source>
</evidence>
<keyword evidence="4" id="KW-1185">Reference proteome</keyword>
<sequence length="322" mass="35910">MAGPMPENFIILDLSSSYGALSVGTWLASAMWGISSLQCFIYFSGSAEADSPFLRYLITFLWLFDTGNTILVMKGNWKVLIAEYGKIANLFDVQKEIMIHTMFEAVVIFIVQMYFIRRIYTFARQTFIRSNGAKLGGYFFVVFMSVLAGWQIIGLIVYQVFGYGKPLATLSTTREIDLNLSLRGAAVATDVIVALGMLFLLTRGSKNQFSQTRRMLQRLVVVTVSSGTATAIFATIVLILIAKYPNDLYYTIFEYSLCSLYFSTLLANLNTRDFVQGRGKNGSVVTTSGFQAANNNTNTLVLQSTNHGGVRVQEDFESKMYP</sequence>
<feature type="transmembrane region" description="Helical" evidence="1">
    <location>
        <begin position="20"/>
        <end position="44"/>
    </location>
</feature>
<name>A0AAW0E262_9AGAR</name>
<comment type="caution">
    <text evidence="3">The sequence shown here is derived from an EMBL/GenBank/DDBJ whole genome shotgun (WGS) entry which is preliminary data.</text>
</comment>
<dbReference type="PANTHER" id="PTHR40465:SF1">
    <property type="entry name" value="DUF6534 DOMAIN-CONTAINING PROTEIN"/>
    <property type="match status" value="1"/>
</dbReference>
<accession>A0AAW0E262</accession>
<evidence type="ECO:0000313" key="4">
    <source>
        <dbReference type="Proteomes" id="UP001362999"/>
    </source>
</evidence>
<feature type="transmembrane region" description="Helical" evidence="1">
    <location>
        <begin position="137"/>
        <end position="161"/>
    </location>
</feature>
<feature type="transmembrane region" description="Helical" evidence="1">
    <location>
        <begin position="221"/>
        <end position="242"/>
    </location>
</feature>
<evidence type="ECO:0000259" key="2">
    <source>
        <dbReference type="Pfam" id="PF20152"/>
    </source>
</evidence>
<dbReference type="Pfam" id="PF20152">
    <property type="entry name" value="DUF6534"/>
    <property type="match status" value="1"/>
</dbReference>
<dbReference type="EMBL" id="JAWWNJ010000004">
    <property type="protein sequence ID" value="KAK7058196.1"/>
    <property type="molecule type" value="Genomic_DNA"/>
</dbReference>
<feature type="domain" description="DUF6534" evidence="2">
    <location>
        <begin position="186"/>
        <end position="273"/>
    </location>
</feature>
<gene>
    <name evidence="3" type="ORF">R3P38DRAFT_2844796</name>
</gene>
<dbReference type="AlphaFoldDB" id="A0AAW0E262"/>
<keyword evidence="1" id="KW-0472">Membrane</keyword>
<feature type="transmembrane region" description="Helical" evidence="1">
    <location>
        <begin position="181"/>
        <end position="201"/>
    </location>
</feature>
<evidence type="ECO:0000256" key="1">
    <source>
        <dbReference type="SAM" id="Phobius"/>
    </source>
</evidence>
<feature type="transmembrane region" description="Helical" evidence="1">
    <location>
        <begin position="248"/>
        <end position="269"/>
    </location>
</feature>